<sequence>MSSFMAAMLVIKLVKMKLIFLLPLIFGVTTAKKILLKVLLFLFPALAHLFKLCAYYHHQHTKYHLHHHHQVTSFLSPSPSSFHLYQQIWVPDHSGIKGSEKADENT</sequence>
<dbReference type="PANTHER" id="PTHR21879">
    <property type="entry name" value="FI03362P-RELATED-RELATED"/>
    <property type="match status" value="1"/>
</dbReference>
<keyword evidence="1" id="KW-1133">Transmembrane helix</keyword>
<keyword evidence="3" id="KW-1185">Reference proteome</keyword>
<dbReference type="GO" id="GO:0016020">
    <property type="term" value="C:membrane"/>
    <property type="evidence" value="ECO:0007669"/>
    <property type="project" value="TreeGrafter"/>
</dbReference>
<evidence type="ECO:0000313" key="3">
    <source>
        <dbReference type="Proteomes" id="UP001461498"/>
    </source>
</evidence>
<dbReference type="AlphaFoldDB" id="A0AAW1CWK1"/>
<protein>
    <submittedName>
        <fullName evidence="2">Uncharacterized protein</fullName>
    </submittedName>
</protein>
<evidence type="ECO:0000313" key="2">
    <source>
        <dbReference type="EMBL" id="KAK9502163.1"/>
    </source>
</evidence>
<comment type="caution">
    <text evidence="2">The sequence shown here is derived from an EMBL/GenBank/DDBJ whole genome shotgun (WGS) entry which is preliminary data.</text>
</comment>
<keyword evidence="1" id="KW-0472">Membrane</keyword>
<name>A0AAW1CWK1_9HEMI</name>
<proteinExistence type="predicted"/>
<dbReference type="EMBL" id="JAPXFL010000009">
    <property type="protein sequence ID" value="KAK9502163.1"/>
    <property type="molecule type" value="Genomic_DNA"/>
</dbReference>
<dbReference type="InterPro" id="IPR012464">
    <property type="entry name" value="DUF1676"/>
</dbReference>
<reference evidence="2 3" key="1">
    <citation type="submission" date="2022-12" db="EMBL/GenBank/DDBJ databases">
        <title>Chromosome-level genome assembly of true bugs.</title>
        <authorList>
            <person name="Ma L."/>
            <person name="Li H."/>
        </authorList>
    </citation>
    <scope>NUCLEOTIDE SEQUENCE [LARGE SCALE GENOMIC DNA]</scope>
    <source>
        <strain evidence="2">Lab_2022b</strain>
    </source>
</reference>
<evidence type="ECO:0000256" key="1">
    <source>
        <dbReference type="SAM" id="Phobius"/>
    </source>
</evidence>
<feature type="transmembrane region" description="Helical" evidence="1">
    <location>
        <begin position="41"/>
        <end position="58"/>
    </location>
</feature>
<gene>
    <name evidence="2" type="ORF">O3M35_012747</name>
</gene>
<accession>A0AAW1CWK1</accession>
<dbReference type="PANTHER" id="PTHR21879:SF4">
    <property type="entry name" value="OSIRIS 17, ISOFORM C"/>
    <property type="match status" value="1"/>
</dbReference>
<keyword evidence="1" id="KW-0812">Transmembrane</keyword>
<organism evidence="2 3">
    <name type="scientific">Rhynocoris fuscipes</name>
    <dbReference type="NCBI Taxonomy" id="488301"/>
    <lineage>
        <taxon>Eukaryota</taxon>
        <taxon>Metazoa</taxon>
        <taxon>Ecdysozoa</taxon>
        <taxon>Arthropoda</taxon>
        <taxon>Hexapoda</taxon>
        <taxon>Insecta</taxon>
        <taxon>Pterygota</taxon>
        <taxon>Neoptera</taxon>
        <taxon>Paraneoptera</taxon>
        <taxon>Hemiptera</taxon>
        <taxon>Heteroptera</taxon>
        <taxon>Panheteroptera</taxon>
        <taxon>Cimicomorpha</taxon>
        <taxon>Reduviidae</taxon>
        <taxon>Harpactorinae</taxon>
        <taxon>Harpactorini</taxon>
        <taxon>Rhynocoris</taxon>
    </lineage>
</organism>
<dbReference type="Proteomes" id="UP001461498">
    <property type="component" value="Unassembled WGS sequence"/>
</dbReference>